<reference evidence="3" key="1">
    <citation type="journal article" date="2019" name="Int. J. Syst. Evol. Microbiol.">
        <title>The Global Catalogue of Microorganisms (GCM) 10K type strain sequencing project: providing services to taxonomists for standard genome sequencing and annotation.</title>
        <authorList>
            <consortium name="The Broad Institute Genomics Platform"/>
            <consortium name="The Broad Institute Genome Sequencing Center for Infectious Disease"/>
            <person name="Wu L."/>
            <person name="Ma J."/>
        </authorList>
    </citation>
    <scope>NUCLEOTIDE SEQUENCE [LARGE SCALE GENOMIC DNA]</scope>
    <source>
        <strain evidence="3">CGMCC 1.10130</strain>
    </source>
</reference>
<keyword evidence="1" id="KW-0812">Transmembrane</keyword>
<evidence type="ECO:0000313" key="3">
    <source>
        <dbReference type="Proteomes" id="UP000619743"/>
    </source>
</evidence>
<gene>
    <name evidence="2" type="ORF">GCM10011369_09810</name>
</gene>
<keyword evidence="3" id="KW-1185">Reference proteome</keyword>
<dbReference type="RefSeq" id="WP_087504743.1">
    <property type="nucleotide sequence ID" value="NZ_BMDX01000003.1"/>
</dbReference>
<protein>
    <submittedName>
        <fullName evidence="2">Uncharacterized protein</fullName>
    </submittedName>
</protein>
<accession>A0A8J2U3D8</accession>
<dbReference type="Proteomes" id="UP000619743">
    <property type="component" value="Unassembled WGS sequence"/>
</dbReference>
<comment type="caution">
    <text evidence="2">The sequence shown here is derived from an EMBL/GenBank/DDBJ whole genome shotgun (WGS) entry which is preliminary data.</text>
</comment>
<proteinExistence type="predicted"/>
<feature type="transmembrane region" description="Helical" evidence="1">
    <location>
        <begin position="45"/>
        <end position="70"/>
    </location>
</feature>
<organism evidence="2 3">
    <name type="scientific">Neiella marina</name>
    <dbReference type="NCBI Taxonomy" id="508461"/>
    <lineage>
        <taxon>Bacteria</taxon>
        <taxon>Pseudomonadati</taxon>
        <taxon>Pseudomonadota</taxon>
        <taxon>Gammaproteobacteria</taxon>
        <taxon>Alteromonadales</taxon>
        <taxon>Echinimonadaceae</taxon>
        <taxon>Neiella</taxon>
    </lineage>
</organism>
<dbReference type="AlphaFoldDB" id="A0A8J2U3D8"/>
<name>A0A8J2U3D8_9GAMM</name>
<keyword evidence="1" id="KW-1133">Transmembrane helix</keyword>
<feature type="transmembrane region" description="Helical" evidence="1">
    <location>
        <begin position="77"/>
        <end position="95"/>
    </location>
</feature>
<evidence type="ECO:0000256" key="1">
    <source>
        <dbReference type="SAM" id="Phobius"/>
    </source>
</evidence>
<sequence length="133" mass="14741">MTHIANLLLVLITAAALQTLAMLLTNHTVDVALPAWLFDQFGFDFGNFIAELATYLLPWLILSAVVTIPLVTFTKAFATTAGMLVFICLIGLDYVGPQQLDIVSDSIWHSIPTLLAWACPIITCWLHRLWLKS</sequence>
<evidence type="ECO:0000313" key="2">
    <source>
        <dbReference type="EMBL" id="GGA70143.1"/>
    </source>
</evidence>
<keyword evidence="1" id="KW-0472">Membrane</keyword>
<dbReference type="EMBL" id="BMDX01000003">
    <property type="protein sequence ID" value="GGA70143.1"/>
    <property type="molecule type" value="Genomic_DNA"/>
</dbReference>
<feature type="transmembrane region" description="Helical" evidence="1">
    <location>
        <begin position="107"/>
        <end position="126"/>
    </location>
</feature>